<dbReference type="PANTHER" id="PTHR47784">
    <property type="entry name" value="STEROL UPTAKE CONTROL PROTEIN 2"/>
    <property type="match status" value="1"/>
</dbReference>
<gene>
    <name evidence="3" type="ORF">TCAP_03082</name>
</gene>
<dbReference type="OrthoDB" id="5229455at2759"/>
<dbReference type="CDD" id="cd00067">
    <property type="entry name" value="GAL4"/>
    <property type="match status" value="1"/>
</dbReference>
<dbReference type="GO" id="GO:0001228">
    <property type="term" value="F:DNA-binding transcription activator activity, RNA polymerase II-specific"/>
    <property type="evidence" value="ECO:0007669"/>
    <property type="project" value="TreeGrafter"/>
</dbReference>
<feature type="compositionally biased region" description="Polar residues" evidence="2">
    <location>
        <begin position="114"/>
        <end position="134"/>
    </location>
</feature>
<dbReference type="EMBL" id="NRSZ01000472">
    <property type="protein sequence ID" value="PNY26987.1"/>
    <property type="molecule type" value="Genomic_DNA"/>
</dbReference>
<evidence type="ECO:0000313" key="4">
    <source>
        <dbReference type="Proteomes" id="UP000236621"/>
    </source>
</evidence>
<dbReference type="Proteomes" id="UP000236621">
    <property type="component" value="Unassembled WGS sequence"/>
</dbReference>
<feature type="compositionally biased region" description="Polar residues" evidence="2">
    <location>
        <begin position="518"/>
        <end position="528"/>
    </location>
</feature>
<comment type="caution">
    <text evidence="3">The sequence shown here is derived from an EMBL/GenBank/DDBJ whole genome shotgun (WGS) entry which is preliminary data.</text>
</comment>
<name>A0A2K3QHG0_9HYPO</name>
<dbReference type="STRING" id="45235.A0A2K3QHG0"/>
<dbReference type="AlphaFoldDB" id="A0A2K3QHG0"/>
<dbReference type="GO" id="GO:0008270">
    <property type="term" value="F:zinc ion binding"/>
    <property type="evidence" value="ECO:0007669"/>
    <property type="project" value="InterPro"/>
</dbReference>
<evidence type="ECO:0000256" key="1">
    <source>
        <dbReference type="ARBA" id="ARBA00023242"/>
    </source>
</evidence>
<feature type="region of interest" description="Disordered" evidence="2">
    <location>
        <begin position="501"/>
        <end position="528"/>
    </location>
</feature>
<accession>A0A2K3QHG0</accession>
<dbReference type="Pfam" id="PF11951">
    <property type="entry name" value="Fungal_trans_2"/>
    <property type="match status" value="1"/>
</dbReference>
<reference evidence="3 4" key="1">
    <citation type="submission" date="2017-08" db="EMBL/GenBank/DDBJ databases">
        <title>Harnessing the power of phylogenomics to disentangle the directionality and signatures of interkingdom host jumping in the parasitic fungal genus Tolypocladium.</title>
        <authorList>
            <person name="Quandt C.A."/>
            <person name="Patterson W."/>
            <person name="Spatafora J.W."/>
        </authorList>
    </citation>
    <scope>NUCLEOTIDE SEQUENCE [LARGE SCALE GENOMIC DNA]</scope>
    <source>
        <strain evidence="3 4">CBS 113982</strain>
    </source>
</reference>
<sequence>MARFTAILTAAPQRHGHRRKITTRDGCPATTSLRFGVLVRSKPASSHSAFATPAHNRLASLLDSAITMDMQPFSAGMLSYPEPPEFDYSSFLQSGDTPLHDASNGAHSAAALSEDSSGKSTPPSSDHRSTTSGPNHAVCQETRPACGHCVKTGLKCEYPSVPQITHQPHHEIPLFSLQDMRFFQHFLTQCYPHHPLKQEDIWTHEIPCIAHNHDFLMHAILGFAASELTHTDSSLVTAAMNHRIKAIRAIKKRLTEGSRVETTYEEANALVATCFALTFQSVSLDDGLAEYMTFIRGILIIGMQMMFKGIKPVFQTLFEDRQNELVAPLMQDLPLIQRAWADAAVEAISNLRPLCVDAVEVEYYEQLLGIAEKLYTSSFDAYKANSREYGWWMMLPHASFQELINLNRQVIILLHTHWIALAQIMSFITEREYDLREKQPAQEDSSMDPGFIRWLKYLNARVDYEHQMYNQWPMWVDEQLDRDMTFFGRRRWASWTGSLRRRQEHHPSASSHDLEPDNANTDYSKGSTTMTGVQAHVETKNSLHFRPSSRRSSLPPEYDDADAEYVELGGLAPSANTSAESLPQYGAIVTGPEALSSSPSSSSAAAATAGLRATHIFQIKTHGHPLIALPVPPKPLPIRVYSVLSTGEVGPLAYESLRETCRSGNCVLVRAGDNSAASALCSTTYRFGPYRPPKVQLMGEVACEEDFEVVSKGCHTRAQNIRTRLGTFQWRYAGRAERKAIGANSLVVLDVITTVALAGGKQEERRRRVAQLVRNEKFRTEGTRCSTAGNGGRLMMDLMDWADTKGEVKQMEVFVIASCITMLKKEVDRRRMQQMVVIAAGASGGS</sequence>
<proteinExistence type="predicted"/>
<keyword evidence="4" id="KW-1185">Reference proteome</keyword>
<evidence type="ECO:0000256" key="2">
    <source>
        <dbReference type="SAM" id="MobiDB-lite"/>
    </source>
</evidence>
<dbReference type="InterPro" id="IPR001138">
    <property type="entry name" value="Zn2Cys6_DnaBD"/>
</dbReference>
<protein>
    <submittedName>
        <fullName evidence="3">Sterol uptake control protein 2</fullName>
    </submittedName>
</protein>
<organism evidence="3 4">
    <name type="scientific">Tolypocladium capitatum</name>
    <dbReference type="NCBI Taxonomy" id="45235"/>
    <lineage>
        <taxon>Eukaryota</taxon>
        <taxon>Fungi</taxon>
        <taxon>Dikarya</taxon>
        <taxon>Ascomycota</taxon>
        <taxon>Pezizomycotina</taxon>
        <taxon>Sordariomycetes</taxon>
        <taxon>Hypocreomycetidae</taxon>
        <taxon>Hypocreales</taxon>
        <taxon>Ophiocordycipitaceae</taxon>
        <taxon>Tolypocladium</taxon>
    </lineage>
</organism>
<feature type="region of interest" description="Disordered" evidence="2">
    <location>
        <begin position="538"/>
        <end position="557"/>
    </location>
</feature>
<evidence type="ECO:0000313" key="3">
    <source>
        <dbReference type="EMBL" id="PNY26987.1"/>
    </source>
</evidence>
<dbReference type="InterPro" id="IPR021858">
    <property type="entry name" value="Fun_TF"/>
</dbReference>
<dbReference type="InterPro" id="IPR053157">
    <property type="entry name" value="Sterol_Uptake_Regulator"/>
</dbReference>
<feature type="region of interest" description="Disordered" evidence="2">
    <location>
        <begin position="90"/>
        <end position="138"/>
    </location>
</feature>
<dbReference type="PANTHER" id="PTHR47784:SF7">
    <property type="entry name" value="ZN(II)2CYS6 TRANSCRIPTION FACTOR (EUROFUNG)"/>
    <property type="match status" value="1"/>
</dbReference>
<keyword evidence="1" id="KW-0539">Nucleus</keyword>